<evidence type="ECO:0000256" key="1">
    <source>
        <dbReference type="ARBA" id="ARBA00004496"/>
    </source>
</evidence>
<protein>
    <submittedName>
        <fullName evidence="7">Putative transcriptional regulator OhrR</fullName>
    </submittedName>
</protein>
<dbReference type="Pfam" id="PF22381">
    <property type="entry name" value="Staph_reg_Sar_Rot"/>
    <property type="match status" value="1"/>
</dbReference>
<dbReference type="InterPro" id="IPR036388">
    <property type="entry name" value="WH-like_DNA-bd_sf"/>
</dbReference>
<proteinExistence type="predicted"/>
<dbReference type="OrthoDB" id="9806864at2"/>
<dbReference type="Gene3D" id="1.10.10.10">
    <property type="entry name" value="Winged helix-like DNA-binding domain superfamily/Winged helix DNA-binding domain"/>
    <property type="match status" value="1"/>
</dbReference>
<keyword evidence="4" id="KW-0238">DNA-binding</keyword>
<dbReference type="PANTHER" id="PTHR33164:SF5">
    <property type="entry name" value="ORGANIC HYDROPEROXIDE RESISTANCE TRANSCRIPTIONAL REGULATOR"/>
    <property type="match status" value="1"/>
</dbReference>
<comment type="caution">
    <text evidence="7">The sequence shown here is derived from an EMBL/GenBank/DDBJ whole genome shotgun (WGS) entry which is preliminary data.</text>
</comment>
<dbReference type="InterPro" id="IPR036390">
    <property type="entry name" value="WH_DNA-bd_sf"/>
</dbReference>
<keyword evidence="8" id="KW-1185">Reference proteome</keyword>
<dbReference type="PROSITE" id="PS50995">
    <property type="entry name" value="HTH_MARR_2"/>
    <property type="match status" value="1"/>
</dbReference>
<comment type="subcellular location">
    <subcellularLocation>
        <location evidence="1">Cytoplasm</location>
    </subcellularLocation>
</comment>
<dbReference type="PANTHER" id="PTHR33164">
    <property type="entry name" value="TRANSCRIPTIONAL REGULATOR, MARR FAMILY"/>
    <property type="match status" value="1"/>
</dbReference>
<evidence type="ECO:0000256" key="4">
    <source>
        <dbReference type="ARBA" id="ARBA00023125"/>
    </source>
</evidence>
<evidence type="ECO:0000256" key="5">
    <source>
        <dbReference type="ARBA" id="ARBA00023163"/>
    </source>
</evidence>
<feature type="domain" description="HTH marR-type" evidence="6">
    <location>
        <begin position="8"/>
        <end position="139"/>
    </location>
</feature>
<evidence type="ECO:0000313" key="7">
    <source>
        <dbReference type="EMBL" id="EKE87679.1"/>
    </source>
</evidence>
<dbReference type="InterPro" id="IPR055166">
    <property type="entry name" value="Transc_reg_Sar_Rot_HTH"/>
</dbReference>
<gene>
    <name evidence="7" type="ORF">A10D4_01265</name>
</gene>
<evidence type="ECO:0000313" key="8">
    <source>
        <dbReference type="Proteomes" id="UP000014115"/>
    </source>
</evidence>
<dbReference type="AlphaFoldDB" id="K2KYT2"/>
<evidence type="ECO:0000259" key="6">
    <source>
        <dbReference type="PROSITE" id="PS50995"/>
    </source>
</evidence>
<dbReference type="SMART" id="SM00347">
    <property type="entry name" value="HTH_MARR"/>
    <property type="match status" value="1"/>
</dbReference>
<dbReference type="InterPro" id="IPR039422">
    <property type="entry name" value="MarR/SlyA-like"/>
</dbReference>
<name>K2KYT2_9GAMM</name>
<dbReference type="Proteomes" id="UP000014115">
    <property type="component" value="Unassembled WGS sequence"/>
</dbReference>
<dbReference type="GO" id="GO:0003677">
    <property type="term" value="F:DNA binding"/>
    <property type="evidence" value="ECO:0007669"/>
    <property type="project" value="UniProtKB-KW"/>
</dbReference>
<evidence type="ECO:0000256" key="3">
    <source>
        <dbReference type="ARBA" id="ARBA00023015"/>
    </source>
</evidence>
<dbReference type="GO" id="GO:0006950">
    <property type="term" value="P:response to stress"/>
    <property type="evidence" value="ECO:0007669"/>
    <property type="project" value="TreeGrafter"/>
</dbReference>
<sequence>MTDLLKLDNQLCHRFYTISNALTRAYRPLLQALDLTYPQYLTLLALWERDQVSIHNLLRKTRIDGGAMSLMLKKLSAKGLLEIHRADNDQRSRVVVLTAAGRALKNKAESVPEAMLCHLSALSATELQQLRGLLDKLATTLNHD</sequence>
<keyword evidence="2" id="KW-0963">Cytoplasm</keyword>
<evidence type="ECO:0000256" key="2">
    <source>
        <dbReference type="ARBA" id="ARBA00022490"/>
    </source>
</evidence>
<keyword evidence="3" id="KW-0805">Transcription regulation</keyword>
<dbReference type="InterPro" id="IPR000835">
    <property type="entry name" value="HTH_MarR-typ"/>
</dbReference>
<dbReference type="eggNOG" id="COG1846">
    <property type="taxonomic scope" value="Bacteria"/>
</dbReference>
<dbReference type="RefSeq" id="WP_008487210.1">
    <property type="nucleotide sequence ID" value="NZ_AMRG01000001.1"/>
</dbReference>
<dbReference type="GO" id="GO:0005737">
    <property type="term" value="C:cytoplasm"/>
    <property type="evidence" value="ECO:0007669"/>
    <property type="project" value="UniProtKB-SubCell"/>
</dbReference>
<accession>K2KYT2</accession>
<dbReference type="PATRIC" id="fig|740709.3.peg.255"/>
<dbReference type="SUPFAM" id="SSF46785">
    <property type="entry name" value="Winged helix' DNA-binding domain"/>
    <property type="match status" value="1"/>
</dbReference>
<dbReference type="STRING" id="740709.A10D4_01265"/>
<reference evidence="7 8" key="1">
    <citation type="journal article" date="2012" name="J. Bacteriol.">
        <title>Genome Sequence of Idiomarina xiamenensis Type Strain 10-D-4.</title>
        <authorList>
            <person name="Lai Q."/>
            <person name="Wang L."/>
            <person name="Wang W."/>
            <person name="Shao Z."/>
        </authorList>
    </citation>
    <scope>NUCLEOTIDE SEQUENCE [LARGE SCALE GENOMIC DNA]</scope>
    <source>
        <strain evidence="7 8">10-D-4</strain>
    </source>
</reference>
<organism evidence="7 8">
    <name type="scientific">Idiomarina xiamenensis 10-D-4</name>
    <dbReference type="NCBI Taxonomy" id="740709"/>
    <lineage>
        <taxon>Bacteria</taxon>
        <taxon>Pseudomonadati</taxon>
        <taxon>Pseudomonadota</taxon>
        <taxon>Gammaproteobacteria</taxon>
        <taxon>Alteromonadales</taxon>
        <taxon>Idiomarinaceae</taxon>
        <taxon>Idiomarina</taxon>
    </lineage>
</organism>
<dbReference type="EMBL" id="AMRG01000001">
    <property type="protein sequence ID" value="EKE87679.1"/>
    <property type="molecule type" value="Genomic_DNA"/>
</dbReference>
<keyword evidence="5" id="KW-0804">Transcription</keyword>
<dbReference type="GO" id="GO:0003700">
    <property type="term" value="F:DNA-binding transcription factor activity"/>
    <property type="evidence" value="ECO:0007669"/>
    <property type="project" value="InterPro"/>
</dbReference>